<proteinExistence type="predicted"/>
<accession>A0ABR1IKB7</accession>
<reference evidence="1 2" key="1">
    <citation type="submission" date="2024-01" db="EMBL/GenBank/DDBJ databases">
        <title>A draft genome for the cacao thread blight pathogen Marasmiellus scandens.</title>
        <authorList>
            <person name="Baruah I.K."/>
            <person name="Leung J."/>
            <person name="Bukari Y."/>
            <person name="Amoako-Attah I."/>
            <person name="Meinhardt L.W."/>
            <person name="Bailey B.A."/>
            <person name="Cohen S.P."/>
        </authorList>
    </citation>
    <scope>NUCLEOTIDE SEQUENCE [LARGE SCALE GENOMIC DNA]</scope>
    <source>
        <strain evidence="1 2">GH-19</strain>
    </source>
</reference>
<keyword evidence="2" id="KW-1185">Reference proteome</keyword>
<gene>
    <name evidence="1" type="ORF">VKT23_020680</name>
</gene>
<sequence>MPKSNRRRSPDFVAKIAVTDKLVAWIALALARPSIECTVSEFLEHVREASKMVSRRLTPSWICDMEFVLLTMAHHSLISLTFHSSHTDSTHEIYDIAEICLDFRGIDIMVEVSPSINPCDLKHADQLRSFISKARQLFKSVAAPNVKTFLRESLRVTDTRRYHEDNFDVFGVGAM</sequence>
<protein>
    <submittedName>
        <fullName evidence="1">Uncharacterized protein</fullName>
    </submittedName>
</protein>
<name>A0ABR1IKB7_9AGAR</name>
<comment type="caution">
    <text evidence="1">The sequence shown here is derived from an EMBL/GenBank/DDBJ whole genome shotgun (WGS) entry which is preliminary data.</text>
</comment>
<evidence type="ECO:0000313" key="2">
    <source>
        <dbReference type="Proteomes" id="UP001498398"/>
    </source>
</evidence>
<organism evidence="1 2">
    <name type="scientific">Marasmiellus scandens</name>
    <dbReference type="NCBI Taxonomy" id="2682957"/>
    <lineage>
        <taxon>Eukaryota</taxon>
        <taxon>Fungi</taxon>
        <taxon>Dikarya</taxon>
        <taxon>Basidiomycota</taxon>
        <taxon>Agaricomycotina</taxon>
        <taxon>Agaricomycetes</taxon>
        <taxon>Agaricomycetidae</taxon>
        <taxon>Agaricales</taxon>
        <taxon>Marasmiineae</taxon>
        <taxon>Omphalotaceae</taxon>
        <taxon>Marasmiellus</taxon>
    </lineage>
</organism>
<dbReference type="Proteomes" id="UP001498398">
    <property type="component" value="Unassembled WGS sequence"/>
</dbReference>
<evidence type="ECO:0000313" key="1">
    <source>
        <dbReference type="EMBL" id="KAK7433603.1"/>
    </source>
</evidence>
<dbReference type="EMBL" id="JBANRG010000148">
    <property type="protein sequence ID" value="KAK7433603.1"/>
    <property type="molecule type" value="Genomic_DNA"/>
</dbReference>